<dbReference type="GO" id="GO:0043115">
    <property type="term" value="F:precorrin-2 dehydrogenase activity"/>
    <property type="evidence" value="ECO:0007669"/>
    <property type="project" value="UniProtKB-EC"/>
</dbReference>
<comment type="caution">
    <text evidence="7">The sequence shown here is derived from an EMBL/GenBank/DDBJ whole genome shotgun (WGS) entry which is preliminary data.</text>
</comment>
<dbReference type="GeneID" id="84801341"/>
<dbReference type="UniPathway" id="UPA00262">
    <property type="reaction ID" value="UER00222"/>
</dbReference>
<proteinExistence type="predicted"/>
<dbReference type="SUPFAM" id="SSF51735">
    <property type="entry name" value="NAD(P)-binding Rossmann-fold domains"/>
    <property type="match status" value="1"/>
</dbReference>
<dbReference type="NCBIfam" id="TIGR01470">
    <property type="entry name" value="cysG_Nterm"/>
    <property type="match status" value="1"/>
</dbReference>
<protein>
    <recommendedName>
        <fullName evidence="2">precorrin-2 dehydrogenase</fullName>
        <ecNumber evidence="2">1.3.1.76</ecNumber>
    </recommendedName>
</protein>
<dbReference type="eggNOG" id="COG1648">
    <property type="taxonomic scope" value="Bacteria"/>
</dbReference>
<sequence>MFFPVMVDLSAMEVLVVGGGRIACRKVKKLLEFGGRVKVIAPEFCKELYSLAQSMDEGKSLTMISRAFEVTDLEGQDLVYLATDDKDLNGRIGDLCRSKRILVNRLDDHRASSFINMATTNKEYRDQEVLLAVSCFGENPSLTKDLCKKLDEEFLEDE</sequence>
<evidence type="ECO:0000313" key="7">
    <source>
        <dbReference type="EMBL" id="EFM64071.1"/>
    </source>
</evidence>
<accession>E0E4W5</accession>
<gene>
    <name evidence="7" type="ORF">HMPREF0634_0860</name>
</gene>
<dbReference type="Pfam" id="PF13241">
    <property type="entry name" value="NAD_binding_7"/>
    <property type="match status" value="1"/>
</dbReference>
<keyword evidence="5" id="KW-0627">Porphyrin biosynthesis</keyword>
<dbReference type="PANTHER" id="PTHR35330">
    <property type="entry name" value="SIROHEME BIOSYNTHESIS PROTEIN MET8"/>
    <property type="match status" value="1"/>
</dbReference>
<dbReference type="InterPro" id="IPR028161">
    <property type="entry name" value="Met8-like"/>
</dbReference>
<dbReference type="EC" id="1.3.1.76" evidence="2"/>
<dbReference type="InterPro" id="IPR006367">
    <property type="entry name" value="Sirohaem_synthase_N"/>
</dbReference>
<dbReference type="GO" id="GO:0019354">
    <property type="term" value="P:siroheme biosynthetic process"/>
    <property type="evidence" value="ECO:0007669"/>
    <property type="project" value="UniProtKB-UniPathway"/>
</dbReference>
<dbReference type="RefSeq" id="WP_007791062.1">
    <property type="nucleotide sequence ID" value="NZ_ADGQ01000071.1"/>
</dbReference>
<dbReference type="EMBL" id="ADGQ01000071">
    <property type="protein sequence ID" value="EFM64071.1"/>
    <property type="molecule type" value="Genomic_DNA"/>
</dbReference>
<organism evidence="7 8">
    <name type="scientific">Peptostreptococcus stomatis DSM 17678</name>
    <dbReference type="NCBI Taxonomy" id="596315"/>
    <lineage>
        <taxon>Bacteria</taxon>
        <taxon>Bacillati</taxon>
        <taxon>Bacillota</taxon>
        <taxon>Clostridia</taxon>
        <taxon>Peptostreptococcales</taxon>
        <taxon>Peptostreptococcaceae</taxon>
        <taxon>Peptostreptococcus</taxon>
    </lineage>
</organism>
<evidence type="ECO:0000313" key="8">
    <source>
        <dbReference type="Proteomes" id="UP000003244"/>
    </source>
</evidence>
<dbReference type="Proteomes" id="UP000003244">
    <property type="component" value="Unassembled WGS sequence"/>
</dbReference>
<evidence type="ECO:0000256" key="6">
    <source>
        <dbReference type="ARBA" id="ARBA00047561"/>
    </source>
</evidence>
<comment type="pathway">
    <text evidence="1">Porphyrin-containing compound metabolism; siroheme biosynthesis; sirohydrochlorin from precorrin-2: step 1/1.</text>
</comment>
<keyword evidence="8" id="KW-1185">Reference proteome</keyword>
<dbReference type="STRING" id="596315.HMPREF0634_0860"/>
<comment type="catalytic activity">
    <reaction evidence="6">
        <text>precorrin-2 + NAD(+) = sirohydrochlorin + NADH + 2 H(+)</text>
        <dbReference type="Rhea" id="RHEA:15613"/>
        <dbReference type="ChEBI" id="CHEBI:15378"/>
        <dbReference type="ChEBI" id="CHEBI:57540"/>
        <dbReference type="ChEBI" id="CHEBI:57945"/>
        <dbReference type="ChEBI" id="CHEBI:58351"/>
        <dbReference type="ChEBI" id="CHEBI:58827"/>
        <dbReference type="EC" id="1.3.1.76"/>
    </reaction>
</comment>
<keyword evidence="4" id="KW-0520">NAD</keyword>
<evidence type="ECO:0000256" key="4">
    <source>
        <dbReference type="ARBA" id="ARBA00023027"/>
    </source>
</evidence>
<evidence type="ECO:0000256" key="2">
    <source>
        <dbReference type="ARBA" id="ARBA00012400"/>
    </source>
</evidence>
<reference evidence="7 8" key="1">
    <citation type="submission" date="2010-08" db="EMBL/GenBank/DDBJ databases">
        <authorList>
            <person name="Harkins D.M."/>
            <person name="Madupu R."/>
            <person name="Durkin A.S."/>
            <person name="Torralba M."/>
            <person name="Methe B."/>
            <person name="Sutton G.G."/>
            <person name="Nelson K.E."/>
        </authorList>
    </citation>
    <scope>NUCLEOTIDE SEQUENCE [LARGE SCALE GENOMIC DNA]</scope>
    <source>
        <strain evidence="7 8">DSM 17678</strain>
    </source>
</reference>
<keyword evidence="3" id="KW-0560">Oxidoreductase</keyword>
<dbReference type="AlphaFoldDB" id="E0E4W5"/>
<dbReference type="GO" id="GO:0004325">
    <property type="term" value="F:ferrochelatase activity"/>
    <property type="evidence" value="ECO:0007669"/>
    <property type="project" value="InterPro"/>
</dbReference>
<name>E0E4W5_9FIRM</name>
<evidence type="ECO:0000256" key="5">
    <source>
        <dbReference type="ARBA" id="ARBA00023244"/>
    </source>
</evidence>
<evidence type="ECO:0000256" key="1">
    <source>
        <dbReference type="ARBA" id="ARBA00005010"/>
    </source>
</evidence>
<evidence type="ECO:0000256" key="3">
    <source>
        <dbReference type="ARBA" id="ARBA00023002"/>
    </source>
</evidence>
<dbReference type="PANTHER" id="PTHR35330:SF1">
    <property type="entry name" value="SIROHEME BIOSYNTHESIS PROTEIN MET8"/>
    <property type="match status" value="1"/>
</dbReference>
<dbReference type="Gene3D" id="3.40.50.720">
    <property type="entry name" value="NAD(P)-binding Rossmann-like Domain"/>
    <property type="match status" value="1"/>
</dbReference>
<dbReference type="InterPro" id="IPR036291">
    <property type="entry name" value="NAD(P)-bd_dom_sf"/>
</dbReference>